<dbReference type="InterPro" id="IPR001584">
    <property type="entry name" value="Integrase_cat-core"/>
</dbReference>
<dbReference type="Gene3D" id="3.30.420.10">
    <property type="entry name" value="Ribonuclease H-like superfamily/Ribonuclease H"/>
    <property type="match status" value="1"/>
</dbReference>
<gene>
    <name evidence="20" type="ORF">OSB04_010262</name>
</gene>
<dbReference type="Pfam" id="PF00385">
    <property type="entry name" value="Chromo"/>
    <property type="match status" value="1"/>
</dbReference>
<dbReference type="Pfam" id="PF00078">
    <property type="entry name" value="RVT_1"/>
    <property type="match status" value="1"/>
</dbReference>
<dbReference type="GO" id="GO:0006508">
    <property type="term" value="P:proteolysis"/>
    <property type="evidence" value="ECO:0007669"/>
    <property type="project" value="UniProtKB-KW"/>
</dbReference>
<dbReference type="InterPro" id="IPR012337">
    <property type="entry name" value="RNaseH-like_sf"/>
</dbReference>
<dbReference type="PROSITE" id="PS50878">
    <property type="entry name" value="RT_POL"/>
    <property type="match status" value="1"/>
</dbReference>
<dbReference type="SUPFAM" id="SSF53098">
    <property type="entry name" value="Ribonuclease H-like"/>
    <property type="match status" value="1"/>
</dbReference>
<dbReference type="GO" id="GO:0046872">
    <property type="term" value="F:metal ion binding"/>
    <property type="evidence" value="ECO:0007669"/>
    <property type="project" value="UniProtKB-KW"/>
</dbReference>
<dbReference type="Pfam" id="PF03732">
    <property type="entry name" value="Retrotrans_gag"/>
    <property type="match status" value="1"/>
</dbReference>
<feature type="domain" description="Reverse transcriptase" evidence="18">
    <location>
        <begin position="623"/>
        <end position="802"/>
    </location>
</feature>
<dbReference type="GO" id="GO:0003677">
    <property type="term" value="F:DNA binding"/>
    <property type="evidence" value="ECO:0007669"/>
    <property type="project" value="UniProtKB-KW"/>
</dbReference>
<evidence type="ECO:0000313" key="21">
    <source>
        <dbReference type="Proteomes" id="UP001172457"/>
    </source>
</evidence>
<organism evidence="20 21">
    <name type="scientific">Centaurea solstitialis</name>
    <name type="common">yellow star-thistle</name>
    <dbReference type="NCBI Taxonomy" id="347529"/>
    <lineage>
        <taxon>Eukaryota</taxon>
        <taxon>Viridiplantae</taxon>
        <taxon>Streptophyta</taxon>
        <taxon>Embryophyta</taxon>
        <taxon>Tracheophyta</taxon>
        <taxon>Spermatophyta</taxon>
        <taxon>Magnoliopsida</taxon>
        <taxon>eudicotyledons</taxon>
        <taxon>Gunneridae</taxon>
        <taxon>Pentapetalae</taxon>
        <taxon>asterids</taxon>
        <taxon>campanulids</taxon>
        <taxon>Asterales</taxon>
        <taxon>Asteraceae</taxon>
        <taxon>Carduoideae</taxon>
        <taxon>Cardueae</taxon>
        <taxon>Centaureinae</taxon>
        <taxon>Centaurea</taxon>
    </lineage>
</organism>
<dbReference type="SUPFAM" id="SSF50630">
    <property type="entry name" value="Acid proteases"/>
    <property type="match status" value="1"/>
</dbReference>
<evidence type="ECO:0000256" key="3">
    <source>
        <dbReference type="ARBA" id="ARBA00022679"/>
    </source>
</evidence>
<dbReference type="CDD" id="cd09274">
    <property type="entry name" value="RNase_HI_RT_Ty3"/>
    <property type="match status" value="1"/>
</dbReference>
<feature type="compositionally biased region" description="Pro residues" evidence="16">
    <location>
        <begin position="264"/>
        <end position="281"/>
    </location>
</feature>
<dbReference type="InterPro" id="IPR056924">
    <property type="entry name" value="SH3_Tf2-1"/>
</dbReference>
<dbReference type="PROSITE" id="PS50994">
    <property type="entry name" value="INTEGRASE"/>
    <property type="match status" value="1"/>
</dbReference>
<dbReference type="InterPro" id="IPR021109">
    <property type="entry name" value="Peptidase_aspartic_dom_sf"/>
</dbReference>
<keyword evidence="3" id="KW-0808">Transferase</keyword>
<proteinExistence type="predicted"/>
<dbReference type="Pfam" id="PF24626">
    <property type="entry name" value="SH3_Tf2-1"/>
    <property type="match status" value="1"/>
</dbReference>
<name>A0AA38TES9_9ASTR</name>
<comment type="caution">
    <text evidence="20">The sequence shown here is derived from an EMBL/GenBank/DDBJ whole genome shotgun (WGS) entry which is preliminary data.</text>
</comment>
<dbReference type="Pfam" id="PF00665">
    <property type="entry name" value="rve"/>
    <property type="match status" value="1"/>
</dbReference>
<evidence type="ECO:0000256" key="12">
    <source>
        <dbReference type="ARBA" id="ARBA00022918"/>
    </source>
</evidence>
<evidence type="ECO:0000256" key="14">
    <source>
        <dbReference type="ARBA" id="ARBA00023125"/>
    </source>
</evidence>
<keyword evidence="13" id="KW-0239">DNA-directed DNA polymerase</keyword>
<dbReference type="SUPFAM" id="SSF56672">
    <property type="entry name" value="DNA/RNA polymerases"/>
    <property type="match status" value="1"/>
</dbReference>
<keyword evidence="11" id="KW-0229">DNA integration</keyword>
<feature type="region of interest" description="Disordered" evidence="16">
    <location>
        <begin position="1506"/>
        <end position="1536"/>
    </location>
</feature>
<dbReference type="GO" id="GO:0003964">
    <property type="term" value="F:RNA-directed DNA polymerase activity"/>
    <property type="evidence" value="ECO:0007669"/>
    <property type="project" value="UniProtKB-KW"/>
</dbReference>
<dbReference type="Pfam" id="PF08284">
    <property type="entry name" value="RVP_2"/>
    <property type="match status" value="1"/>
</dbReference>
<dbReference type="FunFam" id="3.30.70.270:FF:000020">
    <property type="entry name" value="Transposon Tf2-6 polyprotein-like Protein"/>
    <property type="match status" value="1"/>
</dbReference>
<dbReference type="InterPro" id="IPR041373">
    <property type="entry name" value="RT_RNaseH"/>
</dbReference>
<dbReference type="InterPro" id="IPR016197">
    <property type="entry name" value="Chromo-like_dom_sf"/>
</dbReference>
<evidence type="ECO:0000256" key="15">
    <source>
        <dbReference type="ARBA" id="ARBA00023172"/>
    </source>
</evidence>
<dbReference type="InterPro" id="IPR050951">
    <property type="entry name" value="Retrovirus_Pol_polyprotein"/>
</dbReference>
<evidence type="ECO:0000259" key="19">
    <source>
        <dbReference type="PROSITE" id="PS50994"/>
    </source>
</evidence>
<dbReference type="InterPro" id="IPR005162">
    <property type="entry name" value="Retrotrans_gag_dom"/>
</dbReference>
<dbReference type="GO" id="GO:0003887">
    <property type="term" value="F:DNA-directed DNA polymerase activity"/>
    <property type="evidence" value="ECO:0007669"/>
    <property type="project" value="UniProtKB-KW"/>
</dbReference>
<keyword evidence="6" id="KW-0479">Metal-binding</keyword>
<keyword evidence="12" id="KW-0695">RNA-directed DNA polymerase</keyword>
<dbReference type="PANTHER" id="PTHR37984">
    <property type="entry name" value="PROTEIN CBG26694"/>
    <property type="match status" value="1"/>
</dbReference>
<evidence type="ECO:0000256" key="7">
    <source>
        <dbReference type="ARBA" id="ARBA00022750"/>
    </source>
</evidence>
<evidence type="ECO:0000259" key="17">
    <source>
        <dbReference type="PROSITE" id="PS50013"/>
    </source>
</evidence>
<feature type="compositionally biased region" description="Low complexity" evidence="16">
    <location>
        <begin position="282"/>
        <end position="295"/>
    </location>
</feature>
<keyword evidence="14" id="KW-0238">DNA-binding</keyword>
<dbReference type="PANTHER" id="PTHR37984:SF5">
    <property type="entry name" value="PROTEIN NYNRIN-LIKE"/>
    <property type="match status" value="1"/>
</dbReference>
<evidence type="ECO:0000256" key="5">
    <source>
        <dbReference type="ARBA" id="ARBA00022722"/>
    </source>
</evidence>
<evidence type="ECO:0000256" key="8">
    <source>
        <dbReference type="ARBA" id="ARBA00022759"/>
    </source>
</evidence>
<sequence>MPPRRDPTNDEPPPTNDPLQTLVQLSTTTATRLDTLIHHMTTQSENISKQTETMNALAAILANLNHNDNPPPNPPPRPPPNPPPQNQPRPPKIFLPTFDGSNPLDWVFQAENYFTYHGIPHDQRLALAVFYFTGDALSWYKHLSNNGLLGTWREFIRALETRFGPSAYENHQAALFKLRQTSTVSAYQSEFEKISNCVTGLSTEALRNCFVSGLRSDIQSEIALHNPTTLHQTYGLAKLIEDKLSSSRSRYPPNPRTFNQYTPPVNPPQPKPNTLTLPPPTTTTNHTPGLLTTPPKQRTSLPFTRLSPEALQKRRAEGLCFRCPEKFQPGHICNPPQFLLIADNEPTVDNDTLPNSGFFYLESHQTDSETTSQNDPPLFLSLSDAAFFGIQSPKAVRVTGYIHNHPVTILIDSGSTHNIIQPRIADILPIQPTAITPFPVMVGSGHFLQCKSFFQSTPLEINKTQFHVHLFVIPVQGADVILGLAWLSSLGPILADFSIPQLSFHVNGSPCIITGQPFAAPVTPSTLHSLIRKNSVASLHTMIYHHSPTPTTAPKPTPHPDPTIETLLTKFQPLFEPPHNLPPPRPHDHHIPLAPNTNPVNIKPYRYPHYQKAIMTSLIKDMLNDGVIQPSQSPYSSPVLLVQKKDGTWRFCVDYRALNAATIRDRFPIPTVDELLDELHGSKIFSKIDLRAGYHQIRVAPEDIHKTAFRTIDGHYEFRVMPFGLTNAPSTFQAAMNDLFRSVLRKFVLVFFDDILVYSESLSTHYAHLTFVFQTLLDNQYHAKASKCLFAATSIPFLGHIISADGVQADPDKLAAIKSWPNPNSFTTLRAFLGLTGYYRRFVPNYAHIASPLTDILKKPSFTWNDAAHTAFTNLKNAMTHLITLALPNFSEPFDLTTDASGVAIGAVLSQNDKPISFFSKKLCDRMQANSAYIRELYAITEAIKKWRQYLLGRKFRVFTDHHSLKHLLTQTIQTPEQHKWLTKLLGYDFELHYKPGKENKVADALSRPDTATIMAISTPRATWLDEIRSYYKNDPEGQKMIEQLEQNSHQHPQHTHHNGLVYVQGRLFIPNISNVRFLILQEFHTSTLGGHAGVKATLQRLLPSFYWPTIKADVTDFIKKCSICQATKYPTHKPYGLLQPLPTPSQTWYDITMDFITHLPPSNGKTAIWVIVDRLSKFAHFISLPNHYTANFLATIFLKDIYRLHGLPNSITSDRDPLFLSHFWTQLFKQLGTKLRHSSAYHPQTDGQTEVVNRCLEAYLRAFVHDEPRLWNRYLYLAEFWYNTSFHSSIQMTPFRALYGREAATIHEYTPGSNHTASIDGSLREHQRLTTILKIALERTRQRMSKQANKKRLDKQFHVGDFVYLRLRNYRQNSVAARDNQKLSKRFFGPYRILEKIGPVAYRLELPIASKVHPVFHVSLLKESHSQTPSSEFPSEWLNEASSYDPQPEAILQRRQSGDKQEILVQWMHHAQEEATWEDLHEISTRFPDFIGHEDESVLQREGIDTAQSQAAQQQPTQLPSRPKRIHKKPNRLLD</sequence>
<evidence type="ECO:0000313" key="20">
    <source>
        <dbReference type="EMBL" id="KAJ9555648.1"/>
    </source>
</evidence>
<keyword evidence="21" id="KW-1185">Reference proteome</keyword>
<dbReference type="PROSITE" id="PS00141">
    <property type="entry name" value="ASP_PROTEASE"/>
    <property type="match status" value="1"/>
</dbReference>
<dbReference type="InterPro" id="IPR023780">
    <property type="entry name" value="Chromo_domain"/>
</dbReference>
<accession>A0AA38TES9</accession>
<dbReference type="Gene3D" id="3.30.70.270">
    <property type="match status" value="2"/>
</dbReference>
<evidence type="ECO:0000256" key="9">
    <source>
        <dbReference type="ARBA" id="ARBA00022801"/>
    </source>
</evidence>
<evidence type="ECO:0000256" key="11">
    <source>
        <dbReference type="ARBA" id="ARBA00022908"/>
    </source>
</evidence>
<dbReference type="CDD" id="cd01647">
    <property type="entry name" value="RT_LTR"/>
    <property type="match status" value="1"/>
</dbReference>
<evidence type="ECO:0000256" key="4">
    <source>
        <dbReference type="ARBA" id="ARBA00022695"/>
    </source>
</evidence>
<feature type="compositionally biased region" description="Basic residues" evidence="16">
    <location>
        <begin position="1523"/>
        <end position="1536"/>
    </location>
</feature>
<protein>
    <recommendedName>
        <fullName evidence="1">RNA-directed DNA polymerase</fullName>
        <ecNumber evidence="1">2.7.7.49</ecNumber>
    </recommendedName>
</protein>
<evidence type="ECO:0000256" key="16">
    <source>
        <dbReference type="SAM" id="MobiDB-lite"/>
    </source>
</evidence>
<dbReference type="SUPFAM" id="SSF54160">
    <property type="entry name" value="Chromo domain-like"/>
    <property type="match status" value="1"/>
</dbReference>
<dbReference type="GO" id="GO:0004190">
    <property type="term" value="F:aspartic-type endopeptidase activity"/>
    <property type="evidence" value="ECO:0007669"/>
    <property type="project" value="UniProtKB-KW"/>
</dbReference>
<dbReference type="GO" id="GO:0006310">
    <property type="term" value="P:DNA recombination"/>
    <property type="evidence" value="ECO:0007669"/>
    <property type="project" value="UniProtKB-KW"/>
</dbReference>
<keyword evidence="7" id="KW-0064">Aspartyl protease</keyword>
<dbReference type="Gene3D" id="3.10.10.10">
    <property type="entry name" value="HIV Type 1 Reverse Transcriptase, subunit A, domain 1"/>
    <property type="match status" value="1"/>
</dbReference>
<dbReference type="PROSITE" id="PS50013">
    <property type="entry name" value="CHROMO_2"/>
    <property type="match status" value="1"/>
</dbReference>
<keyword evidence="5" id="KW-0540">Nuclease</keyword>
<dbReference type="Pfam" id="PF17917">
    <property type="entry name" value="RT_RNaseH"/>
    <property type="match status" value="1"/>
</dbReference>
<evidence type="ECO:0000256" key="2">
    <source>
        <dbReference type="ARBA" id="ARBA00022670"/>
    </source>
</evidence>
<keyword evidence="8" id="KW-0255">Endonuclease</keyword>
<reference evidence="20" key="1">
    <citation type="submission" date="2023-03" db="EMBL/GenBank/DDBJ databases">
        <title>Chromosome-scale reference genome and RAD-based genetic map of yellow starthistle (Centaurea solstitialis) reveal putative structural variation and QTLs associated with invader traits.</title>
        <authorList>
            <person name="Reatini B."/>
            <person name="Cang F.A."/>
            <person name="Jiang Q."/>
            <person name="Mckibben M.T.W."/>
            <person name="Barker M.S."/>
            <person name="Rieseberg L.H."/>
            <person name="Dlugosch K.M."/>
        </authorList>
    </citation>
    <scope>NUCLEOTIDE SEQUENCE</scope>
    <source>
        <strain evidence="20">CAN-66</strain>
        <tissue evidence="20">Leaf</tissue>
    </source>
</reference>
<feature type="compositionally biased region" description="Low complexity" evidence="16">
    <location>
        <begin position="1507"/>
        <end position="1522"/>
    </location>
</feature>
<dbReference type="InterPro" id="IPR000953">
    <property type="entry name" value="Chromo/chromo_shadow_dom"/>
</dbReference>
<dbReference type="CDD" id="cd00303">
    <property type="entry name" value="retropepsin_like"/>
    <property type="match status" value="1"/>
</dbReference>
<evidence type="ECO:0000256" key="10">
    <source>
        <dbReference type="ARBA" id="ARBA00022842"/>
    </source>
</evidence>
<dbReference type="InterPro" id="IPR043502">
    <property type="entry name" value="DNA/RNA_pol_sf"/>
</dbReference>
<evidence type="ECO:0000256" key="6">
    <source>
        <dbReference type="ARBA" id="ARBA00022723"/>
    </source>
</evidence>
<keyword evidence="10" id="KW-0460">Magnesium</keyword>
<keyword evidence="15" id="KW-0233">DNA recombination</keyword>
<feature type="region of interest" description="Disordered" evidence="16">
    <location>
        <begin position="64"/>
        <end position="94"/>
    </location>
</feature>
<dbReference type="InterPro" id="IPR036397">
    <property type="entry name" value="RNaseH_sf"/>
</dbReference>
<evidence type="ECO:0000256" key="13">
    <source>
        <dbReference type="ARBA" id="ARBA00022932"/>
    </source>
</evidence>
<dbReference type="Pfam" id="PF17921">
    <property type="entry name" value="Integrase_H2C2"/>
    <property type="match status" value="1"/>
</dbReference>
<dbReference type="InterPro" id="IPR000477">
    <property type="entry name" value="RT_dom"/>
</dbReference>
<dbReference type="Gene3D" id="1.10.340.70">
    <property type="match status" value="1"/>
</dbReference>
<dbReference type="Gene3D" id="2.40.70.10">
    <property type="entry name" value="Acid Proteases"/>
    <property type="match status" value="1"/>
</dbReference>
<dbReference type="EMBL" id="JARYMX010000003">
    <property type="protein sequence ID" value="KAJ9555648.1"/>
    <property type="molecule type" value="Genomic_DNA"/>
</dbReference>
<dbReference type="Proteomes" id="UP001172457">
    <property type="component" value="Chromosome 3"/>
</dbReference>
<keyword evidence="9" id="KW-0378">Hydrolase</keyword>
<dbReference type="InterPro" id="IPR043128">
    <property type="entry name" value="Rev_trsase/Diguanyl_cyclase"/>
</dbReference>
<feature type="domain" description="Integrase catalytic" evidence="19">
    <location>
        <begin position="1139"/>
        <end position="1303"/>
    </location>
</feature>
<keyword evidence="4" id="KW-0548">Nucleotidyltransferase</keyword>
<dbReference type="GO" id="GO:0004519">
    <property type="term" value="F:endonuclease activity"/>
    <property type="evidence" value="ECO:0007669"/>
    <property type="project" value="UniProtKB-KW"/>
</dbReference>
<dbReference type="FunFam" id="3.10.10.10:FF:000007">
    <property type="entry name" value="Retrovirus-related Pol polyprotein from transposon 17.6-like Protein"/>
    <property type="match status" value="1"/>
</dbReference>
<dbReference type="InterPro" id="IPR001969">
    <property type="entry name" value="Aspartic_peptidase_AS"/>
</dbReference>
<feature type="region of interest" description="Disordered" evidence="16">
    <location>
        <begin position="1"/>
        <end position="20"/>
    </location>
</feature>
<dbReference type="EC" id="2.7.7.49" evidence="1"/>
<feature type="region of interest" description="Disordered" evidence="16">
    <location>
        <begin position="245"/>
        <end position="304"/>
    </location>
</feature>
<feature type="domain" description="Chromo" evidence="17">
    <location>
        <begin position="1447"/>
        <end position="1492"/>
    </location>
</feature>
<evidence type="ECO:0000256" key="1">
    <source>
        <dbReference type="ARBA" id="ARBA00012493"/>
    </source>
</evidence>
<evidence type="ECO:0000259" key="18">
    <source>
        <dbReference type="PROSITE" id="PS50878"/>
    </source>
</evidence>
<feature type="compositionally biased region" description="Pro residues" evidence="16">
    <location>
        <begin position="69"/>
        <end position="93"/>
    </location>
</feature>
<dbReference type="GO" id="GO:0015074">
    <property type="term" value="P:DNA integration"/>
    <property type="evidence" value="ECO:0007669"/>
    <property type="project" value="UniProtKB-KW"/>
</dbReference>
<keyword evidence="2" id="KW-0645">Protease</keyword>
<dbReference type="InterPro" id="IPR041588">
    <property type="entry name" value="Integrase_H2C2"/>
</dbReference>